<proteinExistence type="predicted"/>
<reference evidence="2" key="1">
    <citation type="journal article" date="2019" name="Int. J. Syst. Evol. Microbiol.">
        <title>The Global Catalogue of Microorganisms (GCM) 10K type strain sequencing project: providing services to taxonomists for standard genome sequencing and annotation.</title>
        <authorList>
            <consortium name="The Broad Institute Genomics Platform"/>
            <consortium name="The Broad Institute Genome Sequencing Center for Infectious Disease"/>
            <person name="Wu L."/>
            <person name="Ma J."/>
        </authorList>
    </citation>
    <scope>NUCLEOTIDE SEQUENCE [LARGE SCALE GENOMIC DNA]</scope>
    <source>
        <strain evidence="2">2902at01</strain>
    </source>
</reference>
<accession>A0ABV8KMV0</accession>
<evidence type="ECO:0000313" key="2">
    <source>
        <dbReference type="Proteomes" id="UP001595868"/>
    </source>
</evidence>
<dbReference type="Proteomes" id="UP001595868">
    <property type="component" value="Unassembled WGS sequence"/>
</dbReference>
<dbReference type="SUPFAM" id="SSF109854">
    <property type="entry name" value="DinB/YfiT-like putative metalloenzymes"/>
    <property type="match status" value="1"/>
</dbReference>
<comment type="caution">
    <text evidence="1">The sequence shown here is derived from an EMBL/GenBank/DDBJ whole genome shotgun (WGS) entry which is preliminary data.</text>
</comment>
<dbReference type="InterPro" id="IPR034660">
    <property type="entry name" value="DinB/YfiT-like"/>
</dbReference>
<name>A0ABV8KMV0_9ACTN</name>
<keyword evidence="2" id="KW-1185">Reference proteome</keyword>
<dbReference type="Gene3D" id="1.20.120.450">
    <property type="entry name" value="dinb family like domain"/>
    <property type="match status" value="1"/>
</dbReference>
<sequence>MDTAVLRRAYDVLFAEIAAGGFGRPPDGQWTAERVVAHVVSSDVLFAEATEAVLAGSPYAYYDHDAIGRSQLDELVTECAGLAGLTDRLRSGSGRICALIDRLGPEAAGVPVETHIHDGDRIVIDEPLPWGRVVDIHERVHLPAHTDQLRALRPDPA</sequence>
<protein>
    <recommendedName>
        <fullName evidence="3">DinB superfamily protein</fullName>
    </recommendedName>
</protein>
<organism evidence="1 2">
    <name type="scientific">Micromonospora zhanjiangensis</name>
    <dbReference type="NCBI Taxonomy" id="1522057"/>
    <lineage>
        <taxon>Bacteria</taxon>
        <taxon>Bacillati</taxon>
        <taxon>Actinomycetota</taxon>
        <taxon>Actinomycetes</taxon>
        <taxon>Micromonosporales</taxon>
        <taxon>Micromonosporaceae</taxon>
        <taxon>Micromonospora</taxon>
    </lineage>
</organism>
<dbReference type="EMBL" id="JBHSBN010000009">
    <property type="protein sequence ID" value="MFC4107338.1"/>
    <property type="molecule type" value="Genomic_DNA"/>
</dbReference>
<evidence type="ECO:0008006" key="3">
    <source>
        <dbReference type="Google" id="ProtNLM"/>
    </source>
</evidence>
<evidence type="ECO:0000313" key="1">
    <source>
        <dbReference type="EMBL" id="MFC4107338.1"/>
    </source>
</evidence>
<dbReference type="RefSeq" id="WP_377546126.1">
    <property type="nucleotide sequence ID" value="NZ_JBHSBN010000009.1"/>
</dbReference>
<gene>
    <name evidence="1" type="ORF">ACFOX0_15575</name>
</gene>